<accession>A0ABN7VY68</accession>
<protein>
    <submittedName>
        <fullName evidence="1">9522_t:CDS:1</fullName>
    </submittedName>
</protein>
<organism evidence="1 2">
    <name type="scientific">Gigaspora margarita</name>
    <dbReference type="NCBI Taxonomy" id="4874"/>
    <lineage>
        <taxon>Eukaryota</taxon>
        <taxon>Fungi</taxon>
        <taxon>Fungi incertae sedis</taxon>
        <taxon>Mucoromycota</taxon>
        <taxon>Glomeromycotina</taxon>
        <taxon>Glomeromycetes</taxon>
        <taxon>Diversisporales</taxon>
        <taxon>Gigasporaceae</taxon>
        <taxon>Gigaspora</taxon>
    </lineage>
</organism>
<evidence type="ECO:0000313" key="1">
    <source>
        <dbReference type="EMBL" id="CAG8805545.1"/>
    </source>
</evidence>
<gene>
    <name evidence="1" type="ORF">GMARGA_LOCUS24116</name>
</gene>
<reference evidence="1 2" key="1">
    <citation type="submission" date="2021-06" db="EMBL/GenBank/DDBJ databases">
        <authorList>
            <person name="Kallberg Y."/>
            <person name="Tangrot J."/>
            <person name="Rosling A."/>
        </authorList>
    </citation>
    <scope>NUCLEOTIDE SEQUENCE [LARGE SCALE GENOMIC DNA]</scope>
    <source>
        <strain evidence="1 2">120-4 pot B 10/14</strain>
    </source>
</reference>
<evidence type="ECO:0000313" key="2">
    <source>
        <dbReference type="Proteomes" id="UP000789901"/>
    </source>
</evidence>
<comment type="caution">
    <text evidence="1">The sequence shown here is derived from an EMBL/GenBank/DDBJ whole genome shotgun (WGS) entry which is preliminary data.</text>
</comment>
<keyword evidence="2" id="KW-1185">Reference proteome</keyword>
<feature type="non-terminal residue" evidence="1">
    <location>
        <position position="1"/>
    </location>
</feature>
<dbReference type="EMBL" id="CAJVQB010025088">
    <property type="protein sequence ID" value="CAG8805545.1"/>
    <property type="molecule type" value="Genomic_DNA"/>
</dbReference>
<sequence length="44" mass="4977">YCADCVPSLLPIFEPEPEIVPEKPVENDQNIAIIKVLEELQQVI</sequence>
<proteinExistence type="predicted"/>
<dbReference type="Proteomes" id="UP000789901">
    <property type="component" value="Unassembled WGS sequence"/>
</dbReference>
<name>A0ABN7VY68_GIGMA</name>